<reference evidence="2 4" key="2">
    <citation type="journal article" date="2002" name="Genome Biol.">
        <title>Finishing a whole-genome shotgun: release 3 of the Drosophila melanogaster euchromatic genome sequence.</title>
        <authorList>
            <person name="Celniker S.E."/>
            <person name="Wheeler D.A."/>
            <person name="Kronmiller B."/>
            <person name="Carlson J.W."/>
            <person name="Halpern A."/>
            <person name="Patel S."/>
            <person name="Adams M."/>
            <person name="Champe M."/>
            <person name="Dugan S.P."/>
            <person name="Frise E."/>
            <person name="Hodgson A."/>
            <person name="George R.A."/>
            <person name="Hoskins R.A."/>
            <person name="Laverty T."/>
            <person name="Muzny D.M."/>
            <person name="Nelson C.R."/>
            <person name="Pacleb J.M."/>
            <person name="Park S."/>
            <person name="Pfeiffer B.D."/>
            <person name="Richards S."/>
            <person name="Sodergren E.J."/>
            <person name="Svirskas R."/>
            <person name="Tabor P.E."/>
            <person name="Wan K."/>
            <person name="Stapleton M."/>
            <person name="Sutton G.G."/>
            <person name="Venter C."/>
            <person name="Weinstock G."/>
            <person name="Scherer S.E."/>
            <person name="Myers E.W."/>
            <person name="Gibbs R.A."/>
            <person name="Rubin G.M."/>
        </authorList>
    </citation>
    <scope>NUCLEOTIDE SEQUENCE [LARGE SCALE GENOMIC DNA]</scope>
    <source>
        <strain evidence="4">Berkeley</strain>
    </source>
</reference>
<dbReference type="ExpressionAtlas" id="Q9W1S9">
    <property type="expression patterns" value="baseline and differential"/>
</dbReference>
<dbReference type="EMBL" id="AE013599">
    <property type="protein sequence ID" value="AAF46974.2"/>
    <property type="molecule type" value="Genomic_DNA"/>
</dbReference>
<dbReference type="GeneID" id="37686"/>
<reference evidence="2 4" key="1">
    <citation type="journal article" date="2000" name="Science">
        <title>The genome sequence of Drosophila melanogaster.</title>
        <authorList>
            <person name="Adams M.D."/>
            <person name="Celniker S.E."/>
            <person name="Holt R.A."/>
            <person name="Evans C.A."/>
            <person name="Gocayne J.D."/>
            <person name="Amanatides P.G."/>
            <person name="Scherer S.E."/>
            <person name="Li P.W."/>
            <person name="Hoskins R.A."/>
            <person name="Galle R.F."/>
            <person name="George R.A."/>
            <person name="Lewis S.E."/>
            <person name="Richards S."/>
            <person name="Ashburner M."/>
            <person name="Henderson S.N."/>
            <person name="Sutton G.G."/>
            <person name="Wortman J.R."/>
            <person name="Yandell M.D."/>
            <person name="Zhang Q."/>
            <person name="Chen L.X."/>
            <person name="Brandon R.C."/>
            <person name="Rogers Y.H."/>
            <person name="Blazej R.G."/>
            <person name="Champe M."/>
            <person name="Pfeiffer B.D."/>
            <person name="Wan K.H."/>
            <person name="Doyle C."/>
            <person name="Baxter E.G."/>
            <person name="Helt G."/>
            <person name="Nelson C.R."/>
            <person name="Gabor G.L."/>
            <person name="Abril J.F."/>
            <person name="Agbayani A."/>
            <person name="An H.J."/>
            <person name="Andrews-Pfannkoch C."/>
            <person name="Baldwin D."/>
            <person name="Ballew R.M."/>
            <person name="Basu A."/>
            <person name="Baxendale J."/>
            <person name="Bayraktaroglu L."/>
            <person name="Beasley E.M."/>
            <person name="Beeson K.Y."/>
            <person name="Benos P.V."/>
            <person name="Berman B.P."/>
            <person name="Bhandari D."/>
            <person name="Bolshakov S."/>
            <person name="Borkova D."/>
            <person name="Botchan M.R."/>
            <person name="Bouck J."/>
            <person name="Brokstein P."/>
            <person name="Brottier P."/>
            <person name="Burtis K.C."/>
            <person name="Busam D.A."/>
            <person name="Butler H."/>
            <person name="Cadieu E."/>
            <person name="Center A."/>
            <person name="Chandra I."/>
            <person name="Cherry J.M."/>
            <person name="Cawley S."/>
            <person name="Dahlke C."/>
            <person name="Davenport L.B."/>
            <person name="Davies P."/>
            <person name="de Pablos B."/>
            <person name="Delcher A."/>
            <person name="Deng Z."/>
            <person name="Mays A.D."/>
            <person name="Dew I."/>
            <person name="Dietz S.M."/>
            <person name="Dodson K."/>
            <person name="Doup L.E."/>
            <person name="Downes M."/>
            <person name="Dugan-Rocha S."/>
            <person name="Dunkov B.C."/>
            <person name="Dunn P."/>
            <person name="Durbin K.J."/>
            <person name="Evangelista C.C."/>
            <person name="Ferraz C."/>
            <person name="Ferriera S."/>
            <person name="Fleischmann W."/>
            <person name="Fosler C."/>
            <person name="Gabrielian A.E."/>
            <person name="Garg N.S."/>
            <person name="Gelbart W.M."/>
            <person name="Glasser K."/>
            <person name="Glodek A."/>
            <person name="Gong F."/>
            <person name="Gorrell J.H."/>
            <person name="Gu Z."/>
            <person name="Guan P."/>
            <person name="Harris M."/>
            <person name="Harris N.L."/>
            <person name="Harvey D."/>
            <person name="Heiman T.J."/>
            <person name="Hernandez J.R."/>
            <person name="Houck J."/>
            <person name="Hostin D."/>
            <person name="Houston K.A."/>
            <person name="Howland T.J."/>
            <person name="Wei M.H."/>
            <person name="Ibegwam C."/>
            <person name="Jalali M."/>
            <person name="Kalush F."/>
            <person name="Karpen G.H."/>
            <person name="Ke Z."/>
            <person name="Kennison J.A."/>
            <person name="Ketchum K.A."/>
            <person name="Kimmel B.E."/>
            <person name="Kodira C.D."/>
            <person name="Kraft C."/>
            <person name="Kravitz S."/>
            <person name="Kulp D."/>
            <person name="Lai Z."/>
            <person name="Lasko P."/>
            <person name="Lei Y."/>
            <person name="Levitsky A.A."/>
            <person name="Li J."/>
            <person name="Li Z."/>
            <person name="Liang Y."/>
            <person name="Lin X."/>
            <person name="Liu X."/>
            <person name="Mattei B."/>
            <person name="McIntosh T.C."/>
            <person name="McLeod M.P."/>
            <person name="McPherson D."/>
            <person name="Merkulov G."/>
            <person name="Milshina N.V."/>
            <person name="Mobarry C."/>
            <person name="Morris J."/>
            <person name="Moshrefi A."/>
            <person name="Mount S.M."/>
            <person name="Moy M."/>
            <person name="Murphy B."/>
            <person name="Murphy L."/>
            <person name="Muzny D.M."/>
            <person name="Nelson D.L."/>
            <person name="Nelson D.R."/>
            <person name="Nelson K.A."/>
            <person name="Nixon K."/>
            <person name="Nusskern D.R."/>
            <person name="Pacleb J.M."/>
            <person name="Palazzolo M."/>
            <person name="Pittman G.S."/>
            <person name="Pan S."/>
            <person name="Pollard J."/>
            <person name="Puri V."/>
            <person name="Reese M.G."/>
            <person name="Reinert K."/>
            <person name="Remington K."/>
            <person name="Saunders R.D."/>
            <person name="Scheeler F."/>
            <person name="Shen H."/>
            <person name="Shue B.C."/>
            <person name="Siden-Kiamos I."/>
            <person name="Simpson M."/>
            <person name="Skupski M.P."/>
            <person name="Smith T."/>
            <person name="Spier E."/>
            <person name="Spradling A.C."/>
            <person name="Stapleton M."/>
            <person name="Strong R."/>
            <person name="Sun E."/>
            <person name="Svirskas R."/>
            <person name="Tector C."/>
            <person name="Turner R."/>
            <person name="Venter E."/>
            <person name="Wang A.H."/>
            <person name="Wang X."/>
            <person name="Wang Z.Y."/>
            <person name="Wassarman D.A."/>
            <person name="Weinstock G.M."/>
            <person name="Weissenbach J."/>
            <person name="Williams S.M."/>
            <person name="WoodageT"/>
            <person name="Worley K.C."/>
            <person name="Wu D."/>
            <person name="Yang S."/>
            <person name="Yao Q.A."/>
            <person name="Ye J."/>
            <person name="Yeh R.F."/>
            <person name="Zaveri J.S."/>
            <person name="Zhan M."/>
            <person name="Zhang G."/>
            <person name="Zhao Q."/>
            <person name="Zheng L."/>
            <person name="Zheng X.H."/>
            <person name="Zhong F.N."/>
            <person name="Zhong W."/>
            <person name="Zhou X."/>
            <person name="Zhu S."/>
            <person name="Zhu X."/>
            <person name="Smith H.O."/>
            <person name="Gibbs R.A."/>
            <person name="Myers E.W."/>
            <person name="Rubin G.M."/>
            <person name="Venter J.C."/>
        </authorList>
    </citation>
    <scope>NUCLEOTIDE SEQUENCE [LARGE SCALE GENOMIC DNA]</scope>
    <source>
        <strain evidence="4">Berkeley</strain>
    </source>
</reference>
<feature type="region of interest" description="Disordered" evidence="1">
    <location>
        <begin position="71"/>
        <end position="135"/>
    </location>
</feature>
<accession>Q9W1S9</accession>
<dbReference type="RefSeq" id="NP_611773.2">
    <property type="nucleotide sequence ID" value="NM_137929.2"/>
</dbReference>
<reference evidence="2 4" key="6">
    <citation type="journal article" date="2005" name="PLoS Comput. Biol.">
        <title>Combined evidence annotation of transposable elements in genome sequences.</title>
        <authorList>
            <person name="Quesneville H."/>
            <person name="Bergman C.M."/>
            <person name="Andrieu O."/>
            <person name="Autard D."/>
            <person name="Nouaud D."/>
            <person name="Ashburner M."/>
            <person name="Anxolabehere D."/>
        </authorList>
    </citation>
    <scope>NUCLEOTIDE SEQUENCE [LARGE SCALE GENOMIC DNA]</scope>
    <source>
        <strain evidence="4">Berkeley</strain>
    </source>
</reference>
<dbReference type="VEuPathDB" id="VectorBase:FBgn0034839"/>
<reference evidence="2 4" key="3">
    <citation type="journal article" date="2002" name="Genome Biol.">
        <title>Annotation of the Drosophila melanogaster euchromatic genome: a systematic review.</title>
        <authorList>
            <person name="Misra S."/>
            <person name="Crosby M.A."/>
            <person name="Mungall C.J."/>
            <person name="Matthews B.B."/>
            <person name="Campbell K.S."/>
            <person name="Hradecky P."/>
            <person name="Huang Y."/>
            <person name="Kaminker J.S."/>
            <person name="Millburn G.H."/>
            <person name="Prochnik S.E."/>
            <person name="Smith C.D."/>
            <person name="Tupy J.L."/>
            <person name="Whitfied E.J."/>
            <person name="Bayraktaroglu L."/>
            <person name="Berman B.P."/>
            <person name="Bettencourt B.R."/>
            <person name="Celniker S.E."/>
            <person name="de Grey A.D."/>
            <person name="Drysdale R.A."/>
            <person name="Harris N.L."/>
            <person name="Richter J."/>
            <person name="Russo S."/>
            <person name="Schroeder A.J."/>
            <person name="Shu S.Q."/>
            <person name="Stapleton M."/>
            <person name="Yamada C."/>
            <person name="Ashburner M."/>
            <person name="Gelbart W.M."/>
            <person name="Rubin G.M."/>
            <person name="Lewis S.E."/>
        </authorList>
    </citation>
    <scope>GENOME REANNOTATION</scope>
    <source>
        <strain evidence="4">Berkeley</strain>
    </source>
</reference>
<dbReference type="HOGENOM" id="CLU_109093_0_0_1"/>
<dbReference type="OMA" id="ENPKSPM"/>
<reference evidence="2 4" key="7">
    <citation type="journal article" date="2007" name="Science">
        <title>The Release 5.1 annotation of Drosophila melanogaster heterochromatin.</title>
        <authorList>
            <person name="Smith C.D."/>
            <person name="Shu S."/>
            <person name="Mungall C.J."/>
            <person name="Karpen G.H."/>
        </authorList>
    </citation>
    <scope>NUCLEOTIDE SEQUENCE [LARGE SCALE GENOMIC DNA]</scope>
    <source>
        <strain evidence="4">Berkeley</strain>
    </source>
</reference>
<dbReference type="BioGRID-ORCS" id="37686">
    <property type="hits" value="0 hits in 1 CRISPR screen"/>
</dbReference>
<dbReference type="AGR" id="FB:FBgn0034839"/>
<dbReference type="Proteomes" id="UP000000803">
    <property type="component" value="Chromosome 2R"/>
</dbReference>
<feature type="compositionally biased region" description="Basic and acidic residues" evidence="1">
    <location>
        <begin position="122"/>
        <end position="135"/>
    </location>
</feature>
<dbReference type="FlyBase" id="FBgn0034839">
    <property type="gene designation" value="CG13540"/>
</dbReference>
<name>Q9W1S9_DROME</name>
<dbReference type="Bgee" id="FBgn0034839">
    <property type="expression patterns" value="Expressed in spermatocyte in testis and 22 other cell types or tissues"/>
</dbReference>
<dbReference type="DNASU" id="37686"/>
<feature type="region of interest" description="Disordered" evidence="1">
    <location>
        <begin position="1"/>
        <end position="20"/>
    </location>
</feature>
<dbReference type="InParanoid" id="Q9W1S9"/>
<evidence type="ECO:0000313" key="4">
    <source>
        <dbReference type="Proteomes" id="UP000000803"/>
    </source>
</evidence>
<reference evidence="2 4" key="8">
    <citation type="journal article" date="2007" name="Science">
        <title>Sequence finishing and mapping of Drosophila melanogaster heterochromatin.</title>
        <authorList>
            <person name="Hoskins R.A."/>
            <person name="Carlson J.W."/>
            <person name="Kennedy C."/>
            <person name="Acevedo D."/>
            <person name="Evans-Holm M."/>
            <person name="Frise E."/>
            <person name="Wan K.H."/>
            <person name="Park S."/>
            <person name="Mendez-Lago M."/>
            <person name="Rossi F."/>
            <person name="Villasante A."/>
            <person name="Dimitri P."/>
            <person name="Karpen G.H."/>
            <person name="Celniker S.E."/>
        </authorList>
    </citation>
    <scope>NUCLEOTIDE SEQUENCE [LARGE SCALE GENOMIC DNA]</scope>
    <source>
        <strain evidence="4">Berkeley</strain>
    </source>
</reference>
<reference evidence="2 4" key="11">
    <citation type="journal article" date="2015" name="Genome Res.">
        <title>The Release 6 reference sequence of the Drosophila melanogaster genome.</title>
        <authorList>
            <person name="Hoskins R.A."/>
            <person name="Carlson J.W."/>
            <person name="Wan K.H."/>
            <person name="Park S."/>
            <person name="Mendez I."/>
            <person name="Galle S.E."/>
            <person name="Booth B.W."/>
            <person name="Pfeiffer B.D."/>
            <person name="George R.A."/>
            <person name="Svirskas R."/>
            <person name="Krzywinski M."/>
            <person name="Schein J."/>
            <person name="Accardo M.C."/>
            <person name="Damia E."/>
            <person name="Messina G."/>
            <person name="Mendez-Lago M."/>
            <person name="de Pablos B."/>
            <person name="Demakova O.V."/>
            <person name="Andreyeva E.N."/>
            <person name="Boldyreva L.V."/>
            <person name="Marra M."/>
            <person name="Carvalho A.B."/>
            <person name="Dimitri P."/>
            <person name="Villasante A."/>
            <person name="Zhimulev I.F."/>
            <person name="Rubin G.M."/>
            <person name="Karpen G.H."/>
            <person name="Celniker S.E."/>
        </authorList>
    </citation>
    <scope>NUCLEOTIDE SEQUENCE [LARGE SCALE GENOMIC DNA]</scope>
    <source>
        <strain evidence="4">Berkeley</strain>
    </source>
</reference>
<feature type="compositionally biased region" description="Polar residues" evidence="1">
    <location>
        <begin position="79"/>
        <end position="89"/>
    </location>
</feature>
<evidence type="ECO:0000313" key="3">
    <source>
        <dbReference type="FlyBase" id="FBgn0034839"/>
    </source>
</evidence>
<sequence>MENPKSPMANDPGKPEKSRPRFCTLLNHEVVDPKEFMVHFAKRRKNEIIIQGQVCGWCYNIDYLKDEKTKFKKKRPNLSDASVTKQRATSPRRGAIADNPRQLGGDQHCSEKSFAPSGDEIPTPRDLKDKPGDLA</sequence>
<dbReference type="OrthoDB" id="7870923at2759"/>
<proteinExistence type="predicted"/>
<protein>
    <submittedName>
        <fullName evidence="2">Uncharacterized protein</fullName>
    </submittedName>
</protein>
<reference evidence="2 4" key="10">
    <citation type="journal article" date="2015" name="G3 (Bethesda)">
        <title>Gene Model Annotations for Drosophila melanogaster: The Rule-Benders.</title>
        <authorList>
            <consortium name="FlyBase Consortium"/>
            <person name="Crosby M.A."/>
            <person name="Gramates L.S."/>
            <person name="Dos Santos G."/>
            <person name="Matthews B.B."/>
            <person name="St Pierre S.E."/>
            <person name="Zhou P."/>
            <person name="Schroeder A.J."/>
            <person name="Falls K."/>
            <person name="Emmert D.B."/>
            <person name="Russo S.M."/>
            <person name="Gelbart W.M."/>
            <person name="null"/>
        </authorList>
    </citation>
    <scope>NUCLEOTIDE SEQUENCE [LARGE SCALE GENOMIC DNA]</scope>
    <source>
        <strain evidence="4">Berkeley</strain>
    </source>
</reference>
<organism evidence="2 4">
    <name type="scientific">Drosophila melanogaster</name>
    <name type="common">Fruit fly</name>
    <dbReference type="NCBI Taxonomy" id="7227"/>
    <lineage>
        <taxon>Eukaryota</taxon>
        <taxon>Metazoa</taxon>
        <taxon>Ecdysozoa</taxon>
        <taxon>Arthropoda</taxon>
        <taxon>Hexapoda</taxon>
        <taxon>Insecta</taxon>
        <taxon>Pterygota</taxon>
        <taxon>Neoptera</taxon>
        <taxon>Endopterygota</taxon>
        <taxon>Diptera</taxon>
        <taxon>Brachycera</taxon>
        <taxon>Muscomorpha</taxon>
        <taxon>Ephydroidea</taxon>
        <taxon>Drosophilidae</taxon>
        <taxon>Drosophila</taxon>
        <taxon>Sophophora</taxon>
    </lineage>
</organism>
<dbReference type="PaxDb" id="7227-FBpp0071909"/>
<keyword evidence="4" id="KW-1185">Reference proteome</keyword>
<dbReference type="UCSC" id="CG13540-RA">
    <property type="organism name" value="d. melanogaster"/>
</dbReference>
<evidence type="ECO:0000256" key="1">
    <source>
        <dbReference type="SAM" id="MobiDB-lite"/>
    </source>
</evidence>
<gene>
    <name evidence="2" type="primary">Dmel\CG13540</name>
    <name evidence="2 3" type="ORF">CG13540</name>
    <name evidence="2" type="ORF">Dmel_CG13540</name>
</gene>
<dbReference type="KEGG" id="dme:Dmel_CG13540"/>
<reference evidence="2 4" key="9">
    <citation type="journal article" date="2015" name="G3 (Bethesda)">
        <title>Gene Model Annotations for Drosophila melanogaster: Impact of High-Throughput Data.</title>
        <authorList>
            <consortium name="FlyBase Consortium"/>
            <person name="Matthews B.B."/>
            <person name="Dos Santos G."/>
            <person name="Crosby M.A."/>
            <person name="Emmert D.B."/>
            <person name="St Pierre S.E."/>
            <person name="Gramates L.S."/>
            <person name="Zhou P."/>
            <person name="Schroeder A.J."/>
            <person name="Falls K."/>
            <person name="Strelets V."/>
            <person name="Russo S.M."/>
            <person name="Gelbart W.M."/>
            <person name="null"/>
        </authorList>
    </citation>
    <scope>NUCLEOTIDE SEQUENCE [LARGE SCALE GENOMIC DNA]</scope>
    <source>
        <strain evidence="4">Berkeley</strain>
    </source>
</reference>
<dbReference type="STRING" id="7227.FBpp0309886"/>
<dbReference type="AlphaFoldDB" id="Q9W1S9"/>
<reference evidence="2 4" key="4">
    <citation type="journal article" date="2002" name="Genome Biol.">
        <title>The transposable elements of the Drosophila melanogaster euchromatin: a genomics perspective.</title>
        <authorList>
            <person name="Kaminker J.S."/>
            <person name="Bergman C.M."/>
            <person name="Kronmiller B."/>
            <person name="Carlson J."/>
            <person name="Svirskas R."/>
            <person name="Patel S."/>
            <person name="Frise E."/>
            <person name="Wheeler D.A."/>
            <person name="Lewis S.E."/>
            <person name="Rubin G.M."/>
            <person name="Ashburner M."/>
            <person name="Celniker S.E."/>
        </authorList>
    </citation>
    <scope>NUCLEOTIDE SEQUENCE [LARGE SCALE GENOMIC DNA]</scope>
    <source>
        <strain evidence="4">Berkeley</strain>
    </source>
</reference>
<evidence type="ECO:0000313" key="2">
    <source>
        <dbReference type="EMBL" id="AAF46974.2"/>
    </source>
</evidence>
<reference evidence="2 4" key="5">
    <citation type="journal article" date="2002" name="Genome Biol.">
        <title>Heterochromatic sequences in a Drosophila whole-genome shotgun assembly.</title>
        <authorList>
            <person name="Hoskins R.A."/>
            <person name="Smith C.D."/>
            <person name="Carlson J.W."/>
            <person name="Carvalho A.B."/>
            <person name="Halpern A."/>
            <person name="Kaminker J.S."/>
            <person name="Kennedy C."/>
            <person name="Mungall C.J."/>
            <person name="Sullivan B.A."/>
            <person name="Sutton G.G."/>
            <person name="Yasuhara J.C."/>
            <person name="Wakimoto B.T."/>
            <person name="Myers E.W."/>
            <person name="Celniker S.E."/>
            <person name="Rubin G.M."/>
            <person name="Karpen G.H."/>
        </authorList>
    </citation>
    <scope>NUCLEOTIDE SEQUENCE [LARGE SCALE GENOMIC DNA]</scope>
    <source>
        <strain evidence="4">Berkeley</strain>
    </source>
</reference>